<dbReference type="GO" id="GO:0051920">
    <property type="term" value="F:peroxiredoxin activity"/>
    <property type="evidence" value="ECO:0007669"/>
    <property type="project" value="InterPro"/>
</dbReference>
<dbReference type="SUPFAM" id="SSF69118">
    <property type="entry name" value="AhpD-like"/>
    <property type="match status" value="1"/>
</dbReference>
<dbReference type="InterPro" id="IPR004675">
    <property type="entry name" value="AhpD_core"/>
</dbReference>
<evidence type="ECO:0000259" key="1">
    <source>
        <dbReference type="Pfam" id="PF02627"/>
    </source>
</evidence>
<dbReference type="InterPro" id="IPR029032">
    <property type="entry name" value="AhpD-like"/>
</dbReference>
<dbReference type="Proteomes" id="UP000319516">
    <property type="component" value="Unassembled WGS sequence"/>
</dbReference>
<dbReference type="RefSeq" id="WP_211350537.1">
    <property type="nucleotide sequence ID" value="NZ_BAAAIK010000003.1"/>
</dbReference>
<organism evidence="2 3">
    <name type="scientific">Ornithinicoccus hortensis</name>
    <dbReference type="NCBI Taxonomy" id="82346"/>
    <lineage>
        <taxon>Bacteria</taxon>
        <taxon>Bacillati</taxon>
        <taxon>Actinomycetota</taxon>
        <taxon>Actinomycetes</taxon>
        <taxon>Micrococcales</taxon>
        <taxon>Intrasporangiaceae</taxon>
        <taxon>Ornithinicoccus</taxon>
    </lineage>
</organism>
<sequence length="146" mass="16163">MPRMKLQKVLPMAYAPVLALETYARKNNDRRLYELVKIRASEINQCHFCIAMHTRDALKHGESQERISALAGDWRAADLWTEAEAAALAYTDEATRLGEGGVTDAVWDDLVQHFGEKGAGHLIMAVVAINAWNRIGISTGLTADDL</sequence>
<comment type="caution">
    <text evidence="2">The sequence shown here is derived from an EMBL/GenBank/DDBJ whole genome shotgun (WGS) entry which is preliminary data.</text>
</comment>
<protein>
    <submittedName>
        <fullName evidence="2">AhpD family alkylhydroperoxidase</fullName>
    </submittedName>
</protein>
<dbReference type="Pfam" id="PF02627">
    <property type="entry name" value="CMD"/>
    <property type="match status" value="1"/>
</dbReference>
<keyword evidence="2" id="KW-0560">Oxidoreductase</keyword>
<feature type="domain" description="Carboxymuconolactone decarboxylase-like" evidence="1">
    <location>
        <begin position="20"/>
        <end position="93"/>
    </location>
</feature>
<dbReference type="PANTHER" id="PTHR34846">
    <property type="entry name" value="4-CARBOXYMUCONOLACTONE DECARBOXYLASE FAMILY PROTEIN (AFU_ORTHOLOGUE AFUA_6G11590)"/>
    <property type="match status" value="1"/>
</dbReference>
<dbReference type="AlphaFoldDB" id="A0A542YMZ1"/>
<evidence type="ECO:0000313" key="3">
    <source>
        <dbReference type="Proteomes" id="UP000319516"/>
    </source>
</evidence>
<dbReference type="InterPro" id="IPR003779">
    <property type="entry name" value="CMD-like"/>
</dbReference>
<proteinExistence type="predicted"/>
<evidence type="ECO:0000313" key="2">
    <source>
        <dbReference type="EMBL" id="TQL49472.1"/>
    </source>
</evidence>
<dbReference type="NCBIfam" id="TIGR00778">
    <property type="entry name" value="ahpD_dom"/>
    <property type="match status" value="1"/>
</dbReference>
<keyword evidence="2" id="KW-0575">Peroxidase</keyword>
<accession>A0A542YMZ1</accession>
<gene>
    <name evidence="2" type="ORF">FB467_0545</name>
</gene>
<reference evidence="2 3" key="1">
    <citation type="submission" date="2019-06" db="EMBL/GenBank/DDBJ databases">
        <title>Sequencing the genomes of 1000 actinobacteria strains.</title>
        <authorList>
            <person name="Klenk H.-P."/>
        </authorList>
    </citation>
    <scope>NUCLEOTIDE SEQUENCE [LARGE SCALE GENOMIC DNA]</scope>
    <source>
        <strain evidence="2 3">DSM 12335</strain>
    </source>
</reference>
<name>A0A542YMZ1_9MICO</name>
<dbReference type="EMBL" id="VFOP01000001">
    <property type="protein sequence ID" value="TQL49472.1"/>
    <property type="molecule type" value="Genomic_DNA"/>
</dbReference>
<dbReference type="Gene3D" id="1.20.1290.10">
    <property type="entry name" value="AhpD-like"/>
    <property type="match status" value="1"/>
</dbReference>
<dbReference type="PANTHER" id="PTHR34846:SF10">
    <property type="entry name" value="CYTOPLASMIC PROTEIN"/>
    <property type="match status" value="1"/>
</dbReference>
<keyword evidence="3" id="KW-1185">Reference proteome</keyword>